<dbReference type="OrthoDB" id="7915178at2"/>
<reference evidence="3 4" key="2">
    <citation type="submission" date="2018-03" db="EMBL/GenBank/DDBJ databases">
        <title>The ancient ancestry and fast evolution of plastids.</title>
        <authorList>
            <person name="Moore K.R."/>
            <person name="Magnabosco C."/>
            <person name="Momper L."/>
            <person name="Gold D.A."/>
            <person name="Bosak T."/>
            <person name="Fournier G.P."/>
        </authorList>
    </citation>
    <scope>NUCLEOTIDE SEQUENCE [LARGE SCALE GENOMIC DNA]</scope>
    <source>
        <strain evidence="3 4">CCAP 1448/3</strain>
    </source>
</reference>
<dbReference type="Pfam" id="PF05419">
    <property type="entry name" value="GUN4"/>
    <property type="match status" value="1"/>
</dbReference>
<keyword evidence="4" id="KW-1185">Reference proteome</keyword>
<dbReference type="Pfam" id="PF16416">
    <property type="entry name" value="GUN4_N"/>
    <property type="match status" value="1"/>
</dbReference>
<dbReference type="InterPro" id="IPR008629">
    <property type="entry name" value="GUN4-like"/>
</dbReference>
<evidence type="ECO:0008006" key="5">
    <source>
        <dbReference type="Google" id="ProtNLM"/>
    </source>
</evidence>
<dbReference type="SUPFAM" id="SSF48371">
    <property type="entry name" value="ARM repeat"/>
    <property type="match status" value="1"/>
</dbReference>
<evidence type="ECO:0000313" key="4">
    <source>
        <dbReference type="Proteomes" id="UP000238762"/>
    </source>
</evidence>
<dbReference type="PANTHER" id="PTHR34800">
    <property type="entry name" value="TETRAPYRROLE-BINDING PROTEIN, CHLOROPLASTIC"/>
    <property type="match status" value="1"/>
</dbReference>
<dbReference type="EMBL" id="PVWJ01000080">
    <property type="protein sequence ID" value="PSB01953.1"/>
    <property type="molecule type" value="Genomic_DNA"/>
</dbReference>
<gene>
    <name evidence="3" type="ORF">C7B64_15730</name>
</gene>
<dbReference type="InterPro" id="IPR037215">
    <property type="entry name" value="GUN4-like_sf"/>
</dbReference>
<evidence type="ECO:0000313" key="3">
    <source>
        <dbReference type="EMBL" id="PSB01953.1"/>
    </source>
</evidence>
<evidence type="ECO:0000259" key="2">
    <source>
        <dbReference type="Pfam" id="PF16416"/>
    </source>
</evidence>
<dbReference type="Gene3D" id="1.10.10.1770">
    <property type="entry name" value="Gun4-like"/>
    <property type="match status" value="1"/>
</dbReference>
<dbReference type="Gene3D" id="1.25.40.620">
    <property type="match status" value="1"/>
</dbReference>
<feature type="domain" description="GUN4 N-terminal ARM-like repeat" evidence="2">
    <location>
        <begin position="10"/>
        <end position="88"/>
    </location>
</feature>
<dbReference type="SUPFAM" id="SSF140869">
    <property type="entry name" value="GUN4-like"/>
    <property type="match status" value="1"/>
</dbReference>
<dbReference type="AlphaFoldDB" id="A0A2T1C1E9"/>
<proteinExistence type="predicted"/>
<protein>
    <recommendedName>
        <fullName evidence="5">GUN4 domain-containing protein</fullName>
    </recommendedName>
</protein>
<dbReference type="GO" id="GO:0046906">
    <property type="term" value="F:tetrapyrrole binding"/>
    <property type="evidence" value="ECO:0007669"/>
    <property type="project" value="TreeGrafter"/>
</dbReference>
<reference evidence="3 4" key="1">
    <citation type="submission" date="2018-02" db="EMBL/GenBank/DDBJ databases">
        <authorList>
            <person name="Cohen D.B."/>
            <person name="Kent A.D."/>
        </authorList>
    </citation>
    <scope>NUCLEOTIDE SEQUENCE [LARGE SCALE GENOMIC DNA]</scope>
    <source>
        <strain evidence="3 4">CCAP 1448/3</strain>
    </source>
</reference>
<dbReference type="GO" id="GO:0030288">
    <property type="term" value="C:outer membrane-bounded periplasmic space"/>
    <property type="evidence" value="ECO:0007669"/>
    <property type="project" value="TreeGrafter"/>
</dbReference>
<dbReference type="Proteomes" id="UP000238762">
    <property type="component" value="Unassembled WGS sequence"/>
</dbReference>
<comment type="caution">
    <text evidence="3">The sequence shown here is derived from an EMBL/GenBank/DDBJ whole genome shotgun (WGS) entry which is preliminary data.</text>
</comment>
<evidence type="ECO:0000259" key="1">
    <source>
        <dbReference type="Pfam" id="PF05419"/>
    </source>
</evidence>
<dbReference type="InterPro" id="IPR016024">
    <property type="entry name" value="ARM-type_fold"/>
</dbReference>
<organism evidence="3 4">
    <name type="scientific">Merismopedia glauca CCAP 1448/3</name>
    <dbReference type="NCBI Taxonomy" id="1296344"/>
    <lineage>
        <taxon>Bacteria</taxon>
        <taxon>Bacillati</taxon>
        <taxon>Cyanobacteriota</taxon>
        <taxon>Cyanophyceae</taxon>
        <taxon>Synechococcales</taxon>
        <taxon>Merismopediaceae</taxon>
        <taxon>Merismopedia</taxon>
    </lineage>
</organism>
<dbReference type="RefSeq" id="WP_106289609.1">
    <property type="nucleotide sequence ID" value="NZ_CAWNTC010000108.1"/>
</dbReference>
<dbReference type="CDD" id="cd16383">
    <property type="entry name" value="GUN4"/>
    <property type="match status" value="1"/>
</dbReference>
<name>A0A2T1C1E9_9CYAN</name>
<accession>A0A2T1C1E9</accession>
<feature type="domain" description="GUN4-like" evidence="1">
    <location>
        <begin position="96"/>
        <end position="235"/>
    </location>
</feature>
<dbReference type="InterPro" id="IPR032192">
    <property type="entry name" value="GUN4_N"/>
</dbReference>
<sequence>MNEPTTVLPNNSNQVDALPSQFARASEKQQKQMIPELIELGESGWDVLMEFLPTDRGSAVTLVQGMVYQALYAAKTPKTQEFLISNFPTGLVPLVSDRGLDYSDLQQLLAEQDFQQADRLTLQKLCQLAGSEAIQRKWLYFTEIDNIPASDLQTINSLWFLHSQGKFGFSVQRELWLGGGKNWEKLWSKIGWKQGNNWTRYPQEFIWDLSAPTGHLPLSNQLRGVRVIAALFSHPAWSK</sequence>
<dbReference type="PANTHER" id="PTHR34800:SF1">
    <property type="entry name" value="TETRAPYRROLE-BINDING PROTEIN, CHLOROPLASTIC"/>
    <property type="match status" value="1"/>
</dbReference>